<keyword evidence="3" id="KW-1005">Bacterial flagellum biogenesis</keyword>
<comment type="function">
    <text evidence="1">Required for the efficient initiation of filament assembly.</text>
</comment>
<dbReference type="InterPro" id="IPR036679">
    <property type="entry name" value="FlgN-like_sf"/>
</dbReference>
<dbReference type="RefSeq" id="WP_229466547.1">
    <property type="nucleotide sequence ID" value="NZ_BMWW01000005.1"/>
</dbReference>
<evidence type="ECO:0000256" key="1">
    <source>
        <dbReference type="ARBA" id="ARBA00002397"/>
    </source>
</evidence>
<name>A0AA87Y9J6_9BURK</name>
<evidence type="ECO:0000313" key="5">
    <source>
        <dbReference type="Proteomes" id="UP000619512"/>
    </source>
</evidence>
<proteinExistence type="inferred from homology"/>
<dbReference type="GO" id="GO:0044780">
    <property type="term" value="P:bacterial-type flagellum assembly"/>
    <property type="evidence" value="ECO:0007669"/>
    <property type="project" value="InterPro"/>
</dbReference>
<dbReference type="Proteomes" id="UP000619512">
    <property type="component" value="Unassembled WGS sequence"/>
</dbReference>
<gene>
    <name evidence="4" type="ORF">GCM10007388_31590</name>
</gene>
<reference evidence="4" key="1">
    <citation type="journal article" date="2014" name="Int. J. Syst. Evol. Microbiol.">
        <title>Complete genome sequence of Corynebacterium casei LMG S-19264T (=DSM 44701T), isolated from a smear-ripened cheese.</title>
        <authorList>
            <consortium name="US DOE Joint Genome Institute (JGI-PGF)"/>
            <person name="Walter F."/>
            <person name="Albersmeier A."/>
            <person name="Kalinowski J."/>
            <person name="Ruckert C."/>
        </authorList>
    </citation>
    <scope>NUCLEOTIDE SEQUENCE</scope>
    <source>
        <strain evidence="4">KCTC 12344</strain>
    </source>
</reference>
<evidence type="ECO:0000256" key="3">
    <source>
        <dbReference type="ARBA" id="ARBA00022795"/>
    </source>
</evidence>
<reference evidence="4" key="2">
    <citation type="submission" date="2022-12" db="EMBL/GenBank/DDBJ databases">
        <authorList>
            <person name="Sun Q."/>
            <person name="Kim S."/>
        </authorList>
    </citation>
    <scope>NUCLEOTIDE SEQUENCE</scope>
    <source>
        <strain evidence="4">KCTC 12344</strain>
    </source>
</reference>
<dbReference type="Gene3D" id="1.20.58.300">
    <property type="entry name" value="FlgN-like"/>
    <property type="match status" value="1"/>
</dbReference>
<dbReference type="EMBL" id="BMWW01000005">
    <property type="protein sequence ID" value="GGY95871.1"/>
    <property type="molecule type" value="Genomic_DNA"/>
</dbReference>
<dbReference type="AlphaFoldDB" id="A0AA87Y9J6"/>
<organism evidence="4 5">
    <name type="scientific">Pseudoduganella plicata</name>
    <dbReference type="NCBI Taxonomy" id="321984"/>
    <lineage>
        <taxon>Bacteria</taxon>
        <taxon>Pseudomonadati</taxon>
        <taxon>Pseudomonadota</taxon>
        <taxon>Betaproteobacteria</taxon>
        <taxon>Burkholderiales</taxon>
        <taxon>Oxalobacteraceae</taxon>
        <taxon>Telluria group</taxon>
        <taxon>Pseudoduganella</taxon>
    </lineage>
</organism>
<protein>
    <recommendedName>
        <fullName evidence="6">Flagellar protein FlgN</fullName>
    </recommendedName>
</protein>
<dbReference type="SUPFAM" id="SSF140566">
    <property type="entry name" value="FlgN-like"/>
    <property type="match status" value="1"/>
</dbReference>
<dbReference type="InterPro" id="IPR007809">
    <property type="entry name" value="FlgN-like"/>
</dbReference>
<dbReference type="Pfam" id="PF05130">
    <property type="entry name" value="FlgN"/>
    <property type="match status" value="1"/>
</dbReference>
<evidence type="ECO:0000313" key="4">
    <source>
        <dbReference type="EMBL" id="GGY95871.1"/>
    </source>
</evidence>
<comment type="caution">
    <text evidence="4">The sequence shown here is derived from an EMBL/GenBank/DDBJ whole genome shotgun (WGS) entry which is preliminary data.</text>
</comment>
<sequence length="148" mass="16267">MVGIVTPAALSRQQAMQQLLAGVNEDKDAYRTLLALLDEQFDAAIRHQRERLGTLAEAIGTLVDTLEARRARRVELATALTGAQPSMAQVFTLLRPEARAKVQADWAGLESMVQAAKAAGKRNGDLLAEQYTIMQRVLHGENQLYEPL</sequence>
<evidence type="ECO:0008006" key="6">
    <source>
        <dbReference type="Google" id="ProtNLM"/>
    </source>
</evidence>
<evidence type="ECO:0000256" key="2">
    <source>
        <dbReference type="ARBA" id="ARBA00007703"/>
    </source>
</evidence>
<comment type="similarity">
    <text evidence="2">Belongs to the FlgN family.</text>
</comment>
<accession>A0AA87Y9J6</accession>